<proteinExistence type="predicted"/>
<organism evidence="1 2">
    <name type="scientific">Hibiscus sabdariffa</name>
    <name type="common">roselle</name>
    <dbReference type="NCBI Taxonomy" id="183260"/>
    <lineage>
        <taxon>Eukaryota</taxon>
        <taxon>Viridiplantae</taxon>
        <taxon>Streptophyta</taxon>
        <taxon>Embryophyta</taxon>
        <taxon>Tracheophyta</taxon>
        <taxon>Spermatophyta</taxon>
        <taxon>Magnoliopsida</taxon>
        <taxon>eudicotyledons</taxon>
        <taxon>Gunneridae</taxon>
        <taxon>Pentapetalae</taxon>
        <taxon>rosids</taxon>
        <taxon>malvids</taxon>
        <taxon>Malvales</taxon>
        <taxon>Malvaceae</taxon>
        <taxon>Malvoideae</taxon>
        <taxon>Hibiscus</taxon>
    </lineage>
</organism>
<reference evidence="1 2" key="1">
    <citation type="journal article" date="2024" name="G3 (Bethesda)">
        <title>Genome assembly of Hibiscus sabdariffa L. provides insights into metabolisms of medicinal natural products.</title>
        <authorList>
            <person name="Kim T."/>
        </authorList>
    </citation>
    <scope>NUCLEOTIDE SEQUENCE [LARGE SCALE GENOMIC DNA]</scope>
    <source>
        <strain evidence="1">TK-2024</strain>
        <tissue evidence="1">Old leaves</tissue>
    </source>
</reference>
<protein>
    <submittedName>
        <fullName evidence="1">Uncharacterized protein</fullName>
    </submittedName>
</protein>
<evidence type="ECO:0000313" key="1">
    <source>
        <dbReference type="EMBL" id="KAK8580112.1"/>
    </source>
</evidence>
<evidence type="ECO:0000313" key="2">
    <source>
        <dbReference type="Proteomes" id="UP001472677"/>
    </source>
</evidence>
<gene>
    <name evidence="1" type="ORF">V6N12_070396</name>
</gene>
<dbReference type="EMBL" id="JBBPBM010000006">
    <property type="protein sequence ID" value="KAK8580112.1"/>
    <property type="molecule type" value="Genomic_DNA"/>
</dbReference>
<accession>A0ABR2FGN7</accession>
<sequence length="123" mass="13968">MPSSDVVIVGRHCSDGHLGEPQPPPWSTILPIFLSCISEKGSRKWFRSHCHLHCCQCLRSEVHSNEPRSLLGFSHCQFPLPRLGFNLRNLECPNRDYTHVALEGQHIVILDQHRLGTHSGELK</sequence>
<comment type="caution">
    <text evidence="1">The sequence shown here is derived from an EMBL/GenBank/DDBJ whole genome shotgun (WGS) entry which is preliminary data.</text>
</comment>
<dbReference type="Proteomes" id="UP001472677">
    <property type="component" value="Unassembled WGS sequence"/>
</dbReference>
<keyword evidence="2" id="KW-1185">Reference proteome</keyword>
<name>A0ABR2FGN7_9ROSI</name>